<feature type="domain" description="RecX second three-helical" evidence="7">
    <location>
        <begin position="101"/>
        <end position="138"/>
    </location>
</feature>
<gene>
    <name evidence="5 10" type="primary">recX</name>
    <name evidence="10" type="ORF">H0A68_08625</name>
</gene>
<organism evidence="10 11">
    <name type="scientific">Allopusillimonas soli</name>
    <dbReference type="NCBI Taxonomy" id="659016"/>
    <lineage>
        <taxon>Bacteria</taxon>
        <taxon>Pseudomonadati</taxon>
        <taxon>Pseudomonadota</taxon>
        <taxon>Betaproteobacteria</taxon>
        <taxon>Burkholderiales</taxon>
        <taxon>Alcaligenaceae</taxon>
        <taxon>Allopusillimonas</taxon>
    </lineage>
</organism>
<dbReference type="InterPro" id="IPR003783">
    <property type="entry name" value="Regulatory_RecX"/>
</dbReference>
<dbReference type="Pfam" id="PF21982">
    <property type="entry name" value="RecX_HTH1"/>
    <property type="match status" value="1"/>
</dbReference>
<keyword evidence="11" id="KW-1185">Reference proteome</keyword>
<feature type="region of interest" description="Disordered" evidence="6">
    <location>
        <begin position="1"/>
        <end position="51"/>
    </location>
</feature>
<dbReference type="InterPro" id="IPR053924">
    <property type="entry name" value="RecX_HTH_2nd"/>
</dbReference>
<dbReference type="NCBIfam" id="NF001055">
    <property type="entry name" value="PRK00117.2-5"/>
    <property type="match status" value="1"/>
</dbReference>
<dbReference type="InterPro" id="IPR036388">
    <property type="entry name" value="WH-like_DNA-bd_sf"/>
</dbReference>
<dbReference type="AlphaFoldDB" id="A0A853F8H3"/>
<evidence type="ECO:0000259" key="8">
    <source>
        <dbReference type="Pfam" id="PF21981"/>
    </source>
</evidence>
<comment type="similarity">
    <text evidence="2 5">Belongs to the RecX family.</text>
</comment>
<reference evidence="10 11" key="1">
    <citation type="submission" date="2020-07" db="EMBL/GenBank/DDBJ databases">
        <title>Taxonomic revisions and descriptions of new bacterial species based on genomic comparisons in the high-G+C-content subgroup of the family Alcaligenaceae.</title>
        <authorList>
            <person name="Szabo A."/>
            <person name="Felfoldi T."/>
        </authorList>
    </citation>
    <scope>NUCLEOTIDE SEQUENCE [LARGE SCALE GENOMIC DNA]</scope>
    <source>
        <strain evidence="10 11">DSM 25264</strain>
    </source>
</reference>
<dbReference type="InterPro" id="IPR053926">
    <property type="entry name" value="RecX_HTH_1st"/>
</dbReference>
<evidence type="ECO:0000256" key="2">
    <source>
        <dbReference type="ARBA" id="ARBA00009695"/>
    </source>
</evidence>
<dbReference type="EMBL" id="JACCEW010000002">
    <property type="protein sequence ID" value="NYT36935.1"/>
    <property type="molecule type" value="Genomic_DNA"/>
</dbReference>
<dbReference type="Gene3D" id="1.10.10.10">
    <property type="entry name" value="Winged helix-like DNA-binding domain superfamily/Winged helix DNA-binding domain"/>
    <property type="match status" value="3"/>
</dbReference>
<evidence type="ECO:0000259" key="9">
    <source>
        <dbReference type="Pfam" id="PF21982"/>
    </source>
</evidence>
<evidence type="ECO:0000256" key="3">
    <source>
        <dbReference type="ARBA" id="ARBA00018111"/>
    </source>
</evidence>
<evidence type="ECO:0000259" key="7">
    <source>
        <dbReference type="Pfam" id="PF02631"/>
    </source>
</evidence>
<dbReference type="OrthoDB" id="5295441at2"/>
<comment type="caution">
    <text evidence="10">The sequence shown here is derived from an EMBL/GenBank/DDBJ whole genome shotgun (WGS) entry which is preliminary data.</text>
</comment>
<dbReference type="PANTHER" id="PTHR33602:SF1">
    <property type="entry name" value="REGULATORY PROTEIN RECX FAMILY PROTEIN"/>
    <property type="match status" value="1"/>
</dbReference>
<dbReference type="GO" id="GO:0005737">
    <property type="term" value="C:cytoplasm"/>
    <property type="evidence" value="ECO:0007669"/>
    <property type="project" value="UniProtKB-SubCell"/>
</dbReference>
<dbReference type="InterPro" id="IPR053925">
    <property type="entry name" value="RecX_HTH_3rd"/>
</dbReference>
<feature type="domain" description="RecX third three-helical" evidence="8">
    <location>
        <begin position="146"/>
        <end position="190"/>
    </location>
</feature>
<comment type="subcellular location">
    <subcellularLocation>
        <location evidence="1 5">Cytoplasm</location>
    </subcellularLocation>
</comment>
<evidence type="ECO:0000256" key="1">
    <source>
        <dbReference type="ARBA" id="ARBA00004496"/>
    </source>
</evidence>
<dbReference type="HAMAP" id="MF_01114">
    <property type="entry name" value="RecX"/>
    <property type="match status" value="1"/>
</dbReference>
<dbReference type="Pfam" id="PF02631">
    <property type="entry name" value="RecX_HTH2"/>
    <property type="match status" value="1"/>
</dbReference>
<accession>A0A853F8H3</accession>
<dbReference type="Proteomes" id="UP000580517">
    <property type="component" value="Unassembled WGS sequence"/>
</dbReference>
<evidence type="ECO:0000256" key="6">
    <source>
        <dbReference type="SAM" id="MobiDB-lite"/>
    </source>
</evidence>
<sequence>MPKDDFETLAPVSNRAGREVVHERESARPASSAPDPTDKTAGAGQKSSSRRGLSLKARAIGYLSRREHSRQELRRKLAPHTDDADALEQLLDSLQRENWLSDARFAQSLVHRRAGRQGVRRVVQALRQHGLDDATVSQIGEVLQATEFERAQAVWQKKFGQPPTNTKEYARQYRFLGSRGFSAEVARRLLGEIPYDNV</sequence>
<proteinExistence type="inferred from homology"/>
<dbReference type="PANTHER" id="PTHR33602">
    <property type="entry name" value="REGULATORY PROTEIN RECX FAMILY PROTEIN"/>
    <property type="match status" value="1"/>
</dbReference>
<evidence type="ECO:0000313" key="10">
    <source>
        <dbReference type="EMBL" id="NYT36935.1"/>
    </source>
</evidence>
<protein>
    <recommendedName>
        <fullName evidence="3 5">Regulatory protein RecX</fullName>
    </recommendedName>
</protein>
<keyword evidence="4 5" id="KW-0963">Cytoplasm</keyword>
<dbReference type="GO" id="GO:0006282">
    <property type="term" value="P:regulation of DNA repair"/>
    <property type="evidence" value="ECO:0007669"/>
    <property type="project" value="UniProtKB-UniRule"/>
</dbReference>
<name>A0A853F8H3_9BURK</name>
<evidence type="ECO:0000256" key="5">
    <source>
        <dbReference type="HAMAP-Rule" id="MF_01114"/>
    </source>
</evidence>
<feature type="domain" description="RecX first three-helical" evidence="9">
    <location>
        <begin position="56"/>
        <end position="79"/>
    </location>
</feature>
<feature type="compositionally biased region" description="Basic and acidic residues" evidence="6">
    <location>
        <begin position="16"/>
        <end position="27"/>
    </location>
</feature>
<comment type="function">
    <text evidence="5">Modulates RecA activity.</text>
</comment>
<dbReference type="Pfam" id="PF21981">
    <property type="entry name" value="RecX_HTH3"/>
    <property type="match status" value="1"/>
</dbReference>
<evidence type="ECO:0000256" key="4">
    <source>
        <dbReference type="ARBA" id="ARBA00022490"/>
    </source>
</evidence>
<evidence type="ECO:0000313" key="11">
    <source>
        <dbReference type="Proteomes" id="UP000580517"/>
    </source>
</evidence>
<dbReference type="RefSeq" id="WP_129968858.1">
    <property type="nucleotide sequence ID" value="NZ_JACCEW010000002.1"/>
</dbReference>